<accession>A0A8H5BJ98</accession>
<reference evidence="2 3" key="1">
    <citation type="journal article" date="2020" name="ISME J.">
        <title>Uncovering the hidden diversity of litter-decomposition mechanisms in mushroom-forming fungi.</title>
        <authorList>
            <person name="Floudas D."/>
            <person name="Bentzer J."/>
            <person name="Ahren D."/>
            <person name="Johansson T."/>
            <person name="Persson P."/>
            <person name="Tunlid A."/>
        </authorList>
    </citation>
    <scope>NUCLEOTIDE SEQUENCE [LARGE SCALE GENOMIC DNA]</scope>
    <source>
        <strain evidence="2 3">CBS 101986</strain>
    </source>
</reference>
<evidence type="ECO:0000256" key="1">
    <source>
        <dbReference type="SAM" id="MobiDB-lite"/>
    </source>
</evidence>
<feature type="region of interest" description="Disordered" evidence="1">
    <location>
        <begin position="1"/>
        <end position="96"/>
    </location>
</feature>
<sequence length="96" mass="10468">MWGGVGRASTHEAINHFLQAHHPSDIAKRNESETAAFDSGLLGKDSGNEEDGDMANSDSDERERDSRSNESEAERSEGRNTDSEDGEQRDTGDEGD</sequence>
<comment type="caution">
    <text evidence="2">The sequence shown here is derived from an EMBL/GenBank/DDBJ whole genome shotgun (WGS) entry which is preliminary data.</text>
</comment>
<dbReference type="Proteomes" id="UP000567179">
    <property type="component" value="Unassembled WGS sequence"/>
</dbReference>
<evidence type="ECO:0000313" key="2">
    <source>
        <dbReference type="EMBL" id="KAF5324201.1"/>
    </source>
</evidence>
<gene>
    <name evidence="2" type="ORF">D9619_011157</name>
</gene>
<dbReference type="EMBL" id="JAACJJ010000016">
    <property type="protein sequence ID" value="KAF5324201.1"/>
    <property type="molecule type" value="Genomic_DNA"/>
</dbReference>
<keyword evidence="3" id="KW-1185">Reference proteome</keyword>
<name>A0A8H5BJ98_9AGAR</name>
<organism evidence="2 3">
    <name type="scientific">Psilocybe cf. subviscida</name>
    <dbReference type="NCBI Taxonomy" id="2480587"/>
    <lineage>
        <taxon>Eukaryota</taxon>
        <taxon>Fungi</taxon>
        <taxon>Dikarya</taxon>
        <taxon>Basidiomycota</taxon>
        <taxon>Agaricomycotina</taxon>
        <taxon>Agaricomycetes</taxon>
        <taxon>Agaricomycetidae</taxon>
        <taxon>Agaricales</taxon>
        <taxon>Agaricineae</taxon>
        <taxon>Strophariaceae</taxon>
        <taxon>Psilocybe</taxon>
    </lineage>
</organism>
<evidence type="ECO:0000313" key="3">
    <source>
        <dbReference type="Proteomes" id="UP000567179"/>
    </source>
</evidence>
<proteinExistence type="predicted"/>
<feature type="compositionally biased region" description="Basic and acidic residues" evidence="1">
    <location>
        <begin position="22"/>
        <end position="32"/>
    </location>
</feature>
<dbReference type="AlphaFoldDB" id="A0A8H5BJ98"/>
<feature type="compositionally biased region" description="Basic and acidic residues" evidence="1">
    <location>
        <begin position="59"/>
        <end position="96"/>
    </location>
</feature>
<protein>
    <submittedName>
        <fullName evidence="2">Uncharacterized protein</fullName>
    </submittedName>
</protein>